<dbReference type="Gene3D" id="2.30.30.40">
    <property type="entry name" value="SH3 Domains"/>
    <property type="match status" value="1"/>
</dbReference>
<dbReference type="PANTHER" id="PTHR16830">
    <property type="entry name" value="SH2 CONTAINING ADAPTOR PRAM-1 RELATED"/>
    <property type="match status" value="1"/>
</dbReference>
<organism evidence="2 3">
    <name type="scientific">Patella caerulea</name>
    <name type="common">Rayed Mediterranean limpet</name>
    <dbReference type="NCBI Taxonomy" id="87958"/>
    <lineage>
        <taxon>Eukaryota</taxon>
        <taxon>Metazoa</taxon>
        <taxon>Spiralia</taxon>
        <taxon>Lophotrochozoa</taxon>
        <taxon>Mollusca</taxon>
        <taxon>Gastropoda</taxon>
        <taxon>Patellogastropoda</taxon>
        <taxon>Patelloidea</taxon>
        <taxon>Patellidae</taxon>
        <taxon>Patella</taxon>
    </lineage>
</organism>
<feature type="region of interest" description="Disordered" evidence="1">
    <location>
        <begin position="366"/>
        <end position="483"/>
    </location>
</feature>
<proteinExistence type="predicted"/>
<dbReference type="GO" id="GO:0007229">
    <property type="term" value="P:integrin-mediated signaling pathway"/>
    <property type="evidence" value="ECO:0007669"/>
    <property type="project" value="InterPro"/>
</dbReference>
<feature type="region of interest" description="Disordered" evidence="1">
    <location>
        <begin position="28"/>
        <end position="181"/>
    </location>
</feature>
<feature type="compositionally biased region" description="Acidic residues" evidence="1">
    <location>
        <begin position="401"/>
        <end position="414"/>
    </location>
</feature>
<dbReference type="InterPro" id="IPR043443">
    <property type="entry name" value="FYB1/2-like"/>
</dbReference>
<evidence type="ECO:0000313" key="3">
    <source>
        <dbReference type="Proteomes" id="UP001347796"/>
    </source>
</evidence>
<accession>A0AAN8JMF6</accession>
<dbReference type="Proteomes" id="UP001347796">
    <property type="component" value="Unassembled WGS sequence"/>
</dbReference>
<dbReference type="InterPro" id="IPR036028">
    <property type="entry name" value="SH3-like_dom_sf"/>
</dbReference>
<dbReference type="GO" id="GO:0072659">
    <property type="term" value="P:protein localization to plasma membrane"/>
    <property type="evidence" value="ECO:0007669"/>
    <property type="project" value="TreeGrafter"/>
</dbReference>
<sequence length="581" mass="64431">MADNGEIYDDGTNIKNISVSGVAQKAAMFEPNSNKTTPPVLRRLRQQQQQQEEGTAGKPVAPNKPNIGPKSTTENNLPPWVAKKQISNGNPPDNKTSSGPTSPVSPKTPPNIPNKAKWSPAGSKTADVGTKPTGVNVKPYSYVGSNIPPKTTPHTPVRKDINDNVKSVSDNVQPNITKGTKRASVTDMMKNFQAEKGDTASDTVITKVGPLKDSKNINTTEKYQEHKLESIPPPTSPKKTSIQERIAALKKDSIDESSDPLSLRKGPNTQKPKTFRQSVIKRNKDNKEFKHVNINSIQSSNSPPRKPSKLTDIDLTKLKDDFKKLLMKYGNKDRISDIDTGEFDDIYDDVGNVCANDRPVSIILPMTEEEEYDDIGNTKASDPAAGDDGETYDDCGVGVPDPDEIYEPLDEEEISGGSAISKSKDNDKETAERKKREEKERKEQEKKEREEKKKKEKEEKDRQKEQKKKEKEEKDRMAKLKVDGSEKKLGEGIIREDGKSAKLDLAVKKGDMVTIIRMDNNPKGKWLVTNKGGKWGYVDADNVEVATPTIRQMMNSEECYMVADDFDGNGGGVDDELYEEV</sequence>
<feature type="compositionally biased region" description="Low complexity" evidence="1">
    <location>
        <begin position="293"/>
        <end position="302"/>
    </location>
</feature>
<reference evidence="2 3" key="1">
    <citation type="submission" date="2024-01" db="EMBL/GenBank/DDBJ databases">
        <title>The genome of the rayed Mediterranean limpet Patella caerulea (Linnaeus, 1758).</title>
        <authorList>
            <person name="Anh-Thu Weber A."/>
            <person name="Halstead-Nussloch G."/>
        </authorList>
    </citation>
    <scope>NUCLEOTIDE SEQUENCE [LARGE SCALE GENOMIC DNA]</scope>
    <source>
        <strain evidence="2">AATW-2023a</strain>
        <tissue evidence="2">Whole specimen</tissue>
    </source>
</reference>
<dbReference type="SUPFAM" id="SSF50044">
    <property type="entry name" value="SH3-domain"/>
    <property type="match status" value="1"/>
</dbReference>
<protein>
    <submittedName>
        <fullName evidence="2">Uncharacterized protein</fullName>
    </submittedName>
</protein>
<dbReference type="EMBL" id="JAZGQO010000008">
    <property type="protein sequence ID" value="KAK6178728.1"/>
    <property type="molecule type" value="Genomic_DNA"/>
</dbReference>
<evidence type="ECO:0000313" key="2">
    <source>
        <dbReference type="EMBL" id="KAK6178728.1"/>
    </source>
</evidence>
<feature type="compositionally biased region" description="Basic and acidic residues" evidence="1">
    <location>
        <begin position="422"/>
        <end position="483"/>
    </location>
</feature>
<feature type="compositionally biased region" description="Polar residues" evidence="1">
    <location>
        <begin position="164"/>
        <end position="178"/>
    </location>
</feature>
<feature type="compositionally biased region" description="Polar residues" evidence="1">
    <location>
        <begin position="267"/>
        <end position="277"/>
    </location>
</feature>
<feature type="compositionally biased region" description="Basic and acidic residues" evidence="1">
    <location>
        <begin position="282"/>
        <end position="291"/>
    </location>
</feature>
<comment type="caution">
    <text evidence="2">The sequence shown here is derived from an EMBL/GenBank/DDBJ whole genome shotgun (WGS) entry which is preliminary data.</text>
</comment>
<feature type="compositionally biased region" description="Polar residues" evidence="1">
    <location>
        <begin position="85"/>
        <end position="105"/>
    </location>
</feature>
<evidence type="ECO:0000256" key="1">
    <source>
        <dbReference type="SAM" id="MobiDB-lite"/>
    </source>
</evidence>
<gene>
    <name evidence="2" type="ORF">SNE40_011244</name>
</gene>
<dbReference type="PANTHER" id="PTHR16830:SF12">
    <property type="entry name" value="PDZ DOMAIN-CONTAINING PROTEIN"/>
    <property type="match status" value="1"/>
</dbReference>
<feature type="region of interest" description="Disordered" evidence="1">
    <location>
        <begin position="213"/>
        <end position="312"/>
    </location>
</feature>
<keyword evidence="3" id="KW-1185">Reference proteome</keyword>
<dbReference type="AlphaFoldDB" id="A0AAN8JMF6"/>
<dbReference type="GO" id="GO:0050852">
    <property type="term" value="P:T cell receptor signaling pathway"/>
    <property type="evidence" value="ECO:0007669"/>
    <property type="project" value="TreeGrafter"/>
</dbReference>
<dbReference type="GO" id="GO:0005886">
    <property type="term" value="C:plasma membrane"/>
    <property type="evidence" value="ECO:0007669"/>
    <property type="project" value="InterPro"/>
</dbReference>
<name>A0AAN8JMF6_PATCE</name>